<keyword evidence="4" id="KW-1185">Reference proteome</keyword>
<dbReference type="InterPro" id="IPR020904">
    <property type="entry name" value="Sc_DH/Rdtase_CS"/>
</dbReference>
<dbReference type="InterPro" id="IPR036291">
    <property type="entry name" value="NAD(P)-bd_dom_sf"/>
</dbReference>
<dbReference type="OMA" id="FANYRNF"/>
<evidence type="ECO:0000256" key="1">
    <source>
        <dbReference type="ARBA" id="ARBA00023002"/>
    </source>
</evidence>
<protein>
    <submittedName>
        <fullName evidence="5">D-beta-hydroxybutyrate dehydrogenase, mitochondrial</fullName>
    </submittedName>
</protein>
<feature type="transmembrane region" description="Helical" evidence="3">
    <location>
        <begin position="15"/>
        <end position="34"/>
    </location>
</feature>
<dbReference type="OrthoDB" id="294295at2759"/>
<dbReference type="Gene3D" id="3.40.50.720">
    <property type="entry name" value="NAD(P)-binding Rossmann-like Domain"/>
    <property type="match status" value="1"/>
</dbReference>
<feature type="transmembrane region" description="Helical" evidence="3">
    <location>
        <begin position="46"/>
        <end position="66"/>
    </location>
</feature>
<dbReference type="GO" id="GO:0008202">
    <property type="term" value="P:steroid metabolic process"/>
    <property type="evidence" value="ECO:0007669"/>
    <property type="project" value="TreeGrafter"/>
</dbReference>
<dbReference type="Proteomes" id="UP000085678">
    <property type="component" value="Unplaced"/>
</dbReference>
<dbReference type="GO" id="GO:0016491">
    <property type="term" value="F:oxidoreductase activity"/>
    <property type="evidence" value="ECO:0007669"/>
    <property type="project" value="UniProtKB-KW"/>
</dbReference>
<dbReference type="InParanoid" id="A0A1S3HF98"/>
<evidence type="ECO:0000313" key="4">
    <source>
        <dbReference type="Proteomes" id="UP000085678"/>
    </source>
</evidence>
<comment type="similarity">
    <text evidence="2">Belongs to the short-chain dehydrogenases/reductases (SDR) family.</text>
</comment>
<dbReference type="PRINTS" id="PR00081">
    <property type="entry name" value="GDHRDH"/>
</dbReference>
<dbReference type="PROSITE" id="PS00061">
    <property type="entry name" value="ADH_SHORT"/>
    <property type="match status" value="1"/>
</dbReference>
<keyword evidence="1" id="KW-0560">Oxidoreductase</keyword>
<gene>
    <name evidence="5" type="primary">LOC106154383</name>
</gene>
<dbReference type="PANTHER" id="PTHR43313:SF50">
    <property type="entry name" value="GH26015P"/>
    <property type="match status" value="1"/>
</dbReference>
<keyword evidence="3" id="KW-1133">Transmembrane helix</keyword>
<keyword evidence="3" id="KW-0812">Transmembrane</keyword>
<dbReference type="GeneID" id="106154383"/>
<dbReference type="RefSeq" id="XP_013384171.1">
    <property type="nucleotide sequence ID" value="XM_013528717.1"/>
</dbReference>
<accession>A0A1S3HF98</accession>
<dbReference type="KEGG" id="lak:106154383"/>
<dbReference type="Pfam" id="PF00106">
    <property type="entry name" value="adh_short"/>
    <property type="match status" value="1"/>
</dbReference>
<evidence type="ECO:0000313" key="5">
    <source>
        <dbReference type="RefSeq" id="XP_013384171.1"/>
    </source>
</evidence>
<sequence>MLIMDSEESALDDDFLLYSVLYSSITVVFAMAVLSKFLTNEFRFGIRSVLTLAILFIGEPLCQFLMKGPQGVMAFGLGCLLVYSLLPSGHLPATKKAVLITGCDSGFGHALAKKLDSIGMNVFAACLDSKGPGALHLKNTTSTRLKIVQLDVTKEEEIHSCLQYVEGNLNRAGDPPGLWGLVNNAGTASLGEIDMTDIRQFQKLMEVNFFGTVRMTKAFLPLLRQAGGRVVNVSSMADQLPTPFFGAYSASKHAIKGFTETLRHEMKKWNIQVSLIEPSGFCTGATTEDSINTVQRQTWEQMDRHTRERYGEEYYNQLFANYRNFILNFSKDLSPVVRAMRSGLLSKRPRERYPCGRGAETILTLFGILPIWMSDKIIQTFGLGVKNIKPRVLS</sequence>
<proteinExistence type="inferred from homology"/>
<evidence type="ECO:0000256" key="3">
    <source>
        <dbReference type="SAM" id="Phobius"/>
    </source>
</evidence>
<reference evidence="5" key="1">
    <citation type="submission" date="2025-08" db="UniProtKB">
        <authorList>
            <consortium name="RefSeq"/>
        </authorList>
    </citation>
    <scope>IDENTIFICATION</scope>
    <source>
        <tissue evidence="5">Gonads</tissue>
    </source>
</reference>
<dbReference type="InterPro" id="IPR002347">
    <property type="entry name" value="SDR_fam"/>
</dbReference>
<organism evidence="4 5">
    <name type="scientific">Lingula anatina</name>
    <name type="common">Brachiopod</name>
    <name type="synonym">Lingula unguis</name>
    <dbReference type="NCBI Taxonomy" id="7574"/>
    <lineage>
        <taxon>Eukaryota</taxon>
        <taxon>Metazoa</taxon>
        <taxon>Spiralia</taxon>
        <taxon>Lophotrochozoa</taxon>
        <taxon>Brachiopoda</taxon>
        <taxon>Linguliformea</taxon>
        <taxon>Lingulata</taxon>
        <taxon>Lingulida</taxon>
        <taxon>Linguloidea</taxon>
        <taxon>Lingulidae</taxon>
        <taxon>Lingula</taxon>
    </lineage>
</organism>
<dbReference type="PRINTS" id="PR00080">
    <property type="entry name" value="SDRFAMILY"/>
</dbReference>
<keyword evidence="3" id="KW-0472">Membrane</keyword>
<evidence type="ECO:0000256" key="2">
    <source>
        <dbReference type="RuleBase" id="RU000363"/>
    </source>
</evidence>
<dbReference type="FunCoup" id="A0A1S3HF98">
    <property type="interactions" value="19"/>
</dbReference>
<dbReference type="SUPFAM" id="SSF51735">
    <property type="entry name" value="NAD(P)-binding Rossmann-fold domains"/>
    <property type="match status" value="1"/>
</dbReference>
<dbReference type="AlphaFoldDB" id="A0A1S3HF98"/>
<dbReference type="PANTHER" id="PTHR43313">
    <property type="entry name" value="SHORT-CHAIN DEHYDROGENASE/REDUCTASE FAMILY 9C"/>
    <property type="match status" value="1"/>
</dbReference>
<name>A0A1S3HF98_LINAN</name>